<feature type="domain" description="Response regulatory" evidence="2">
    <location>
        <begin position="8"/>
        <end position="125"/>
    </location>
</feature>
<dbReference type="PROSITE" id="PS50110">
    <property type="entry name" value="RESPONSE_REGULATORY"/>
    <property type="match status" value="1"/>
</dbReference>
<name>D1B4H5_SULD5</name>
<dbReference type="AlphaFoldDB" id="D1B4H5"/>
<feature type="modified residue" description="4-aspartylphosphate" evidence="1">
    <location>
        <position position="60"/>
    </location>
</feature>
<dbReference type="Pfam" id="PF00072">
    <property type="entry name" value="Response_reg"/>
    <property type="match status" value="1"/>
</dbReference>
<dbReference type="eggNOG" id="COG0784">
    <property type="taxonomic scope" value="Bacteria"/>
</dbReference>
<reference evidence="4" key="1">
    <citation type="submission" date="2009-11" db="EMBL/GenBank/DDBJ databases">
        <title>The complete genome of Sulfurospirillum deleyianum DSM 6946.</title>
        <authorList>
            <consortium name="US DOE Joint Genome Institute (JGI-PGF)"/>
            <person name="Lucas S."/>
            <person name="Copeland A."/>
            <person name="Lapidus A."/>
            <person name="Glavina del Rio T."/>
            <person name="Dalin E."/>
            <person name="Tice H."/>
            <person name="Bruce D."/>
            <person name="Goodwin L."/>
            <person name="Pitluck S."/>
            <person name="Kyrpides N."/>
            <person name="Mavromatis K."/>
            <person name="Ivanova N."/>
            <person name="Ovchinnikova G."/>
            <person name="Munk A.C."/>
            <person name="Lu M."/>
            <person name="Brettin T."/>
            <person name="Detter J.C."/>
            <person name="Han C."/>
            <person name="Tapia R."/>
            <person name="Larimer F."/>
            <person name="Land M."/>
            <person name="Hauser L."/>
            <person name="Markowitz V."/>
            <person name="Cheng J.F."/>
            <person name="Hugenholtz P."/>
            <person name="Woyke T."/>
            <person name="Wu D."/>
            <person name="Aumann P."/>
            <person name="Schneider S."/>
            <person name="Lang E."/>
            <person name="Spring S."/>
            <person name="Klenk H.P."/>
            <person name="Eisen J.A."/>
        </authorList>
    </citation>
    <scope>NUCLEOTIDE SEQUENCE [LARGE SCALE GENOMIC DNA]</scope>
    <source>
        <strain evidence="4">ATCC 51133 / DSM 6946 / 5175</strain>
    </source>
</reference>
<dbReference type="PANTHER" id="PTHR43228:SF1">
    <property type="entry name" value="TWO-COMPONENT RESPONSE REGULATOR ARR22"/>
    <property type="match status" value="1"/>
</dbReference>
<dbReference type="PANTHER" id="PTHR43228">
    <property type="entry name" value="TWO-COMPONENT RESPONSE REGULATOR"/>
    <property type="match status" value="1"/>
</dbReference>
<dbReference type="EMBL" id="CP001816">
    <property type="protein sequence ID" value="ACZ12995.1"/>
    <property type="molecule type" value="Genomic_DNA"/>
</dbReference>
<evidence type="ECO:0000259" key="2">
    <source>
        <dbReference type="PROSITE" id="PS50110"/>
    </source>
</evidence>
<dbReference type="RefSeq" id="WP_012857743.1">
    <property type="nucleotide sequence ID" value="NC_013512.1"/>
</dbReference>
<evidence type="ECO:0000256" key="1">
    <source>
        <dbReference type="PROSITE-ProRule" id="PRU00169"/>
    </source>
</evidence>
<organism evidence="3 4">
    <name type="scientific">Sulfurospirillum deleyianum (strain ATCC 51133 / DSM 6946 / 5175)</name>
    <dbReference type="NCBI Taxonomy" id="525898"/>
    <lineage>
        <taxon>Bacteria</taxon>
        <taxon>Pseudomonadati</taxon>
        <taxon>Campylobacterota</taxon>
        <taxon>Epsilonproteobacteria</taxon>
        <taxon>Campylobacterales</taxon>
        <taxon>Sulfurospirillaceae</taxon>
        <taxon>Sulfurospirillum</taxon>
    </lineage>
</organism>
<dbReference type="HOGENOM" id="CLU_000445_69_15_7"/>
<protein>
    <submittedName>
        <fullName evidence="3">Response regulator receiver</fullName>
    </submittedName>
</protein>
<evidence type="ECO:0000313" key="4">
    <source>
        <dbReference type="Proteomes" id="UP000002222"/>
    </source>
</evidence>
<dbReference type="InterPro" id="IPR052048">
    <property type="entry name" value="ST_Response_Regulator"/>
</dbReference>
<sequence length="126" mass="14170">MGSSQKMIFLVVDDSNISRKWLIEMIPKKIVENAHIFEACDGEEAITLYKEHQPDLVFLDITMPGMDGFEALKCIRELNPNALVIMISADRQKSTKEKVLSLGASAILSKPVDAEEFRTTLLKLVF</sequence>
<gene>
    <name evidence="3" type="ordered locus">Sdel_1980</name>
</gene>
<accession>D1B4H5</accession>
<dbReference type="InterPro" id="IPR001789">
    <property type="entry name" value="Sig_transdc_resp-reg_receiver"/>
</dbReference>
<dbReference type="KEGG" id="sdl:Sdel_1980"/>
<dbReference type="InterPro" id="IPR011006">
    <property type="entry name" value="CheY-like_superfamily"/>
</dbReference>
<reference evidence="3 4" key="2">
    <citation type="journal article" date="2010" name="Stand. Genomic Sci.">
        <title>Complete genome sequence of Sulfurospirillum deleyianum type strain (5175).</title>
        <authorList>
            <person name="Sikorski J."/>
            <person name="Lapidus A."/>
            <person name="Copeland A."/>
            <person name="Glavina Del Rio T."/>
            <person name="Nolan M."/>
            <person name="Lucas S."/>
            <person name="Chen F."/>
            <person name="Tice H."/>
            <person name="Cheng J.F."/>
            <person name="Saunders E."/>
            <person name="Bruce D."/>
            <person name="Goodwin L."/>
            <person name="Pitluck S."/>
            <person name="Ovchinnikova G."/>
            <person name="Pati A."/>
            <person name="Ivanova N."/>
            <person name="Mavromatis K."/>
            <person name="Chen A."/>
            <person name="Palaniappan K."/>
            <person name="Chain P."/>
            <person name="Land M."/>
            <person name="Hauser L."/>
            <person name="Chang Y.J."/>
            <person name="Jeffries C.D."/>
            <person name="Brettin T."/>
            <person name="Detter J.C."/>
            <person name="Han C."/>
            <person name="Rohde M."/>
            <person name="Lang E."/>
            <person name="Spring S."/>
            <person name="Goker M."/>
            <person name="Bristow J."/>
            <person name="Eisen J.A."/>
            <person name="Markowitz V."/>
            <person name="Hugenholtz P."/>
            <person name="Kyrpides N.C."/>
            <person name="Klenk H.P."/>
        </authorList>
    </citation>
    <scope>NUCLEOTIDE SEQUENCE [LARGE SCALE GENOMIC DNA]</scope>
    <source>
        <strain evidence="4">ATCC 51133 / DSM 6946 / 5175</strain>
    </source>
</reference>
<dbReference type="SUPFAM" id="SSF52172">
    <property type="entry name" value="CheY-like"/>
    <property type="match status" value="1"/>
</dbReference>
<dbReference type="Gene3D" id="3.40.50.2300">
    <property type="match status" value="1"/>
</dbReference>
<keyword evidence="4" id="KW-1185">Reference proteome</keyword>
<proteinExistence type="predicted"/>
<evidence type="ECO:0000313" key="3">
    <source>
        <dbReference type="EMBL" id="ACZ12995.1"/>
    </source>
</evidence>
<dbReference type="SMART" id="SM00448">
    <property type="entry name" value="REC"/>
    <property type="match status" value="1"/>
</dbReference>
<keyword evidence="1" id="KW-0597">Phosphoprotein</keyword>
<dbReference type="Proteomes" id="UP000002222">
    <property type="component" value="Chromosome"/>
</dbReference>
<dbReference type="GO" id="GO:0000160">
    <property type="term" value="P:phosphorelay signal transduction system"/>
    <property type="evidence" value="ECO:0007669"/>
    <property type="project" value="InterPro"/>
</dbReference>
<dbReference type="STRING" id="525898.Sdel_1980"/>